<evidence type="ECO:0000313" key="1">
    <source>
        <dbReference type="EMBL" id="PYY29577.1"/>
    </source>
</evidence>
<name>A0A2W0CBN0_9BACL</name>
<evidence type="ECO:0000313" key="2">
    <source>
        <dbReference type="Proteomes" id="UP000247459"/>
    </source>
</evidence>
<sequence length="100" mass="11934">MELLKKMYEEIVESQDAKRYLLKEEEIDHLFDKLQSMVDTPYNSKELSLLNDLSVLNSTVQSLMEKGLNRIQKSHEMSPVVSKHYEQTLYEESYFFDKKH</sequence>
<dbReference type="EMBL" id="PRLG01000018">
    <property type="protein sequence ID" value="PYY29577.1"/>
    <property type="molecule type" value="Genomic_DNA"/>
</dbReference>
<gene>
    <name evidence="1" type="ORF">PIL02S_02542</name>
</gene>
<protein>
    <submittedName>
        <fullName evidence="1">von Willebrand factor type A</fullName>
    </submittedName>
</protein>
<comment type="caution">
    <text evidence="1">The sequence shown here is derived from an EMBL/GenBank/DDBJ whole genome shotgun (WGS) entry which is preliminary data.</text>
</comment>
<reference evidence="1 2" key="1">
    <citation type="submission" date="2018-01" db="EMBL/GenBank/DDBJ databases">
        <title>Genome sequence of the PGP bacterium Paenibacillus illinoisensis E3.</title>
        <authorList>
            <person name="Rolli E."/>
            <person name="Marasco R."/>
            <person name="Bessem C."/>
            <person name="Michoud G."/>
            <person name="Gaiarsa S."/>
            <person name="Borin S."/>
            <person name="Daffonchio D."/>
        </authorList>
    </citation>
    <scope>NUCLEOTIDE SEQUENCE [LARGE SCALE GENOMIC DNA]</scope>
    <source>
        <strain evidence="1 2">E3</strain>
    </source>
</reference>
<dbReference type="RefSeq" id="WP_146239820.1">
    <property type="nucleotide sequence ID" value="NZ_PRLG01000018.1"/>
</dbReference>
<organism evidence="1 2">
    <name type="scientific">Paenibacillus illinoisensis</name>
    <dbReference type="NCBI Taxonomy" id="59845"/>
    <lineage>
        <taxon>Bacteria</taxon>
        <taxon>Bacillati</taxon>
        <taxon>Bacillota</taxon>
        <taxon>Bacilli</taxon>
        <taxon>Bacillales</taxon>
        <taxon>Paenibacillaceae</taxon>
        <taxon>Paenibacillus</taxon>
    </lineage>
</organism>
<dbReference type="AlphaFoldDB" id="A0A2W0CBN0"/>
<dbReference type="Proteomes" id="UP000247459">
    <property type="component" value="Unassembled WGS sequence"/>
</dbReference>
<accession>A0A2W0CBN0</accession>
<proteinExistence type="predicted"/>